<evidence type="ECO:0000256" key="7">
    <source>
        <dbReference type="ARBA" id="ARBA00022840"/>
    </source>
</evidence>
<dbReference type="PANTHER" id="PTHR24421">
    <property type="entry name" value="NITRATE/NITRITE SENSOR PROTEIN NARX-RELATED"/>
    <property type="match status" value="1"/>
</dbReference>
<protein>
    <recommendedName>
        <fullName evidence="2">histidine kinase</fullName>
        <ecNumber evidence="2">2.7.13.3</ecNumber>
    </recommendedName>
</protein>
<dbReference type="SMART" id="SM00387">
    <property type="entry name" value="HATPase_c"/>
    <property type="match status" value="1"/>
</dbReference>
<keyword evidence="4" id="KW-0808">Transferase</keyword>
<keyword evidence="5" id="KW-0547">Nucleotide-binding</keyword>
<dbReference type="GO" id="GO:0005524">
    <property type="term" value="F:ATP binding"/>
    <property type="evidence" value="ECO:0007669"/>
    <property type="project" value="UniProtKB-KW"/>
</dbReference>
<keyword evidence="8" id="KW-0902">Two-component regulatory system</keyword>
<dbReference type="GO" id="GO:0016020">
    <property type="term" value="C:membrane"/>
    <property type="evidence" value="ECO:0007669"/>
    <property type="project" value="InterPro"/>
</dbReference>
<dbReference type="InterPro" id="IPR003594">
    <property type="entry name" value="HATPase_dom"/>
</dbReference>
<dbReference type="Pfam" id="PF02518">
    <property type="entry name" value="HATPase_c"/>
    <property type="match status" value="1"/>
</dbReference>
<dbReference type="PANTHER" id="PTHR24421:SF10">
    <property type="entry name" value="NITRATE_NITRITE SENSOR PROTEIN NARQ"/>
    <property type="match status" value="1"/>
</dbReference>
<keyword evidence="11" id="KW-1185">Reference proteome</keyword>
<evidence type="ECO:0000256" key="8">
    <source>
        <dbReference type="ARBA" id="ARBA00023012"/>
    </source>
</evidence>
<evidence type="ECO:0000256" key="5">
    <source>
        <dbReference type="ARBA" id="ARBA00022741"/>
    </source>
</evidence>
<evidence type="ECO:0000256" key="2">
    <source>
        <dbReference type="ARBA" id="ARBA00012438"/>
    </source>
</evidence>
<dbReference type="InterPro" id="IPR055558">
    <property type="entry name" value="DUF7134"/>
</dbReference>
<keyword evidence="7" id="KW-0067">ATP-binding</keyword>
<proteinExistence type="predicted"/>
<evidence type="ECO:0000256" key="4">
    <source>
        <dbReference type="ARBA" id="ARBA00022679"/>
    </source>
</evidence>
<dbReference type="Gene3D" id="1.20.5.1930">
    <property type="match status" value="1"/>
</dbReference>
<dbReference type="InterPro" id="IPR011712">
    <property type="entry name" value="Sig_transdc_His_kin_sub3_dim/P"/>
</dbReference>
<dbReference type="EMBL" id="FZOO01000005">
    <property type="protein sequence ID" value="SNS60420.1"/>
    <property type="molecule type" value="Genomic_DNA"/>
</dbReference>
<evidence type="ECO:0000256" key="1">
    <source>
        <dbReference type="ARBA" id="ARBA00000085"/>
    </source>
</evidence>
<dbReference type="Proteomes" id="UP000198373">
    <property type="component" value="Unassembled WGS sequence"/>
</dbReference>
<dbReference type="SUPFAM" id="SSF55874">
    <property type="entry name" value="ATPase domain of HSP90 chaperone/DNA topoisomerase II/histidine kinase"/>
    <property type="match status" value="1"/>
</dbReference>
<evidence type="ECO:0000259" key="9">
    <source>
        <dbReference type="PROSITE" id="PS50109"/>
    </source>
</evidence>
<dbReference type="RefSeq" id="WP_089305954.1">
    <property type="nucleotide sequence ID" value="NZ_FZOO01000005.1"/>
</dbReference>
<dbReference type="InterPro" id="IPR050482">
    <property type="entry name" value="Sensor_HK_TwoCompSys"/>
</dbReference>
<dbReference type="InterPro" id="IPR036890">
    <property type="entry name" value="HATPase_C_sf"/>
</dbReference>
<dbReference type="Pfam" id="PF07730">
    <property type="entry name" value="HisKA_3"/>
    <property type="match status" value="1"/>
</dbReference>
<dbReference type="EC" id="2.7.13.3" evidence="2"/>
<sequence length="403" mass="41469">MERSGARWVGWWRARPLAVDAVLTALVLAVSLQPLLRAEGCGCAPVPGWAPLLVLAECLPLLGRRLFPFGSALVVGLVTTAHGLLPVPEPVVPFAGLVAVHAVAAHATRRQARLAAGVAALAITASLLLDQPASEAEDAAVLALTFTTAWLLGDAARHARERAAVLEQRAAEAERTRAAEAGRAVVEERNRIAREMHDVLAHSVSLMVVQAEAGPVVVRRDPDRAVAAFDAVSATGRQALAELRRLLGVLRDDRPGGDAPGPLAPQAGLDRVPELVERVRGAGADAALTYSGLPGALPAAVDLAAYRIVQEALTNAVKHAGPARIEVRLTGDGTALTVQVRDDGLGSPVPAAPGEPVGRGLIGMRERAGSLGGSVSAGPLPGGGWQVLARLPLAPVPAATTAP</sequence>
<gene>
    <name evidence="10" type="ORF">SAMN06893096_105256</name>
</gene>
<keyword evidence="6 10" id="KW-0418">Kinase</keyword>
<dbReference type="Pfam" id="PF23539">
    <property type="entry name" value="DUF7134"/>
    <property type="match status" value="1"/>
</dbReference>
<dbReference type="AlphaFoldDB" id="A0A239FUB9"/>
<evidence type="ECO:0000256" key="3">
    <source>
        <dbReference type="ARBA" id="ARBA00022553"/>
    </source>
</evidence>
<accession>A0A239FUB9</accession>
<evidence type="ECO:0000313" key="10">
    <source>
        <dbReference type="EMBL" id="SNS60420.1"/>
    </source>
</evidence>
<dbReference type="InterPro" id="IPR005467">
    <property type="entry name" value="His_kinase_dom"/>
</dbReference>
<dbReference type="PROSITE" id="PS50109">
    <property type="entry name" value="HIS_KIN"/>
    <property type="match status" value="1"/>
</dbReference>
<dbReference type="CDD" id="cd16917">
    <property type="entry name" value="HATPase_UhpB-NarQ-NarX-like"/>
    <property type="match status" value="1"/>
</dbReference>
<evidence type="ECO:0000313" key="11">
    <source>
        <dbReference type="Proteomes" id="UP000198373"/>
    </source>
</evidence>
<dbReference type="GO" id="GO:0000155">
    <property type="term" value="F:phosphorelay sensor kinase activity"/>
    <property type="evidence" value="ECO:0007669"/>
    <property type="project" value="InterPro"/>
</dbReference>
<feature type="domain" description="Histidine kinase" evidence="9">
    <location>
        <begin position="307"/>
        <end position="395"/>
    </location>
</feature>
<comment type="catalytic activity">
    <reaction evidence="1">
        <text>ATP + protein L-histidine = ADP + protein N-phospho-L-histidine.</text>
        <dbReference type="EC" id="2.7.13.3"/>
    </reaction>
</comment>
<dbReference type="GO" id="GO:0046983">
    <property type="term" value="F:protein dimerization activity"/>
    <property type="evidence" value="ECO:0007669"/>
    <property type="project" value="InterPro"/>
</dbReference>
<keyword evidence="3" id="KW-0597">Phosphoprotein</keyword>
<evidence type="ECO:0000256" key="6">
    <source>
        <dbReference type="ARBA" id="ARBA00022777"/>
    </source>
</evidence>
<organism evidence="10 11">
    <name type="scientific">Geodermatophilus pulveris</name>
    <dbReference type="NCBI Taxonomy" id="1564159"/>
    <lineage>
        <taxon>Bacteria</taxon>
        <taxon>Bacillati</taxon>
        <taxon>Actinomycetota</taxon>
        <taxon>Actinomycetes</taxon>
        <taxon>Geodermatophilales</taxon>
        <taxon>Geodermatophilaceae</taxon>
        <taxon>Geodermatophilus</taxon>
    </lineage>
</organism>
<reference evidence="11" key="1">
    <citation type="submission" date="2017-06" db="EMBL/GenBank/DDBJ databases">
        <authorList>
            <person name="Varghese N."/>
            <person name="Submissions S."/>
        </authorList>
    </citation>
    <scope>NUCLEOTIDE SEQUENCE [LARGE SCALE GENOMIC DNA]</scope>
    <source>
        <strain evidence="11">DSM 46839</strain>
    </source>
</reference>
<name>A0A239FUB9_9ACTN</name>
<dbReference type="Gene3D" id="3.30.565.10">
    <property type="entry name" value="Histidine kinase-like ATPase, C-terminal domain"/>
    <property type="match status" value="1"/>
</dbReference>
<dbReference type="OrthoDB" id="227596at2"/>